<name>A0A6A5FX50_CAERE</name>
<feature type="compositionally biased region" description="Polar residues" evidence="1">
    <location>
        <begin position="159"/>
        <end position="182"/>
    </location>
</feature>
<sequence length="311" mass="35724">MQKKIDSQDEEIDALKLTVSKLTIALHTRGNVVDVMKDSEHYAKDLIEQYNSQNLTANDWKEPERKEKKVEESERNFENEQPVWNYNSFYDEDVDSHESSYLSSNYEDETDEIDSSEEFDPLGPKQVKRKTNKESKKDDKSRETATGLEKEQEKKFNKKGTSYTKPSYNKPFTSSPSTSRWQDSLKEQKKITTGSNKPEERTSNGNGYCTVENPATQPKTGKFVYNYKPPPPISISKSIYPGDMTYTYSNPNARRKFERKPVQDSPTESEVASSEKEKAIEKKLSKEDGAKGKPLYDWGGPPTGEKLPWHK</sequence>
<comment type="caution">
    <text evidence="2">The sequence shown here is derived from an EMBL/GenBank/DDBJ whole genome shotgun (WGS) entry which is preliminary data.</text>
</comment>
<feature type="compositionally biased region" description="Polar residues" evidence="1">
    <location>
        <begin position="203"/>
        <end position="219"/>
    </location>
</feature>
<feature type="region of interest" description="Disordered" evidence="1">
    <location>
        <begin position="57"/>
        <end position="224"/>
    </location>
</feature>
<organism evidence="2 3">
    <name type="scientific">Caenorhabditis remanei</name>
    <name type="common">Caenorhabditis vulgaris</name>
    <dbReference type="NCBI Taxonomy" id="31234"/>
    <lineage>
        <taxon>Eukaryota</taxon>
        <taxon>Metazoa</taxon>
        <taxon>Ecdysozoa</taxon>
        <taxon>Nematoda</taxon>
        <taxon>Chromadorea</taxon>
        <taxon>Rhabditida</taxon>
        <taxon>Rhabditina</taxon>
        <taxon>Rhabditomorpha</taxon>
        <taxon>Rhabditoidea</taxon>
        <taxon>Rhabditidae</taxon>
        <taxon>Peloderinae</taxon>
        <taxon>Caenorhabditis</taxon>
    </lineage>
</organism>
<dbReference type="Proteomes" id="UP000483820">
    <property type="component" value="Chromosome X"/>
</dbReference>
<feature type="region of interest" description="Disordered" evidence="1">
    <location>
        <begin position="248"/>
        <end position="311"/>
    </location>
</feature>
<dbReference type="EMBL" id="WUAV01000006">
    <property type="protein sequence ID" value="KAF1747123.1"/>
    <property type="molecule type" value="Genomic_DNA"/>
</dbReference>
<protein>
    <submittedName>
        <fullName evidence="2">Uncharacterized protein</fullName>
    </submittedName>
</protein>
<dbReference type="AlphaFoldDB" id="A0A6A5FX50"/>
<dbReference type="GeneID" id="9803346"/>
<reference evidence="2 3" key="1">
    <citation type="submission" date="2019-12" db="EMBL/GenBank/DDBJ databases">
        <title>Chromosome-level assembly of the Caenorhabditis remanei genome.</title>
        <authorList>
            <person name="Teterina A.A."/>
            <person name="Willis J.H."/>
            <person name="Phillips P.C."/>
        </authorList>
    </citation>
    <scope>NUCLEOTIDE SEQUENCE [LARGE SCALE GENOMIC DNA]</scope>
    <source>
        <strain evidence="2 3">PX506</strain>
        <tissue evidence="2">Whole organism</tissue>
    </source>
</reference>
<proteinExistence type="predicted"/>
<dbReference type="CTD" id="9803346"/>
<gene>
    <name evidence="2" type="ORF">GCK72_023582</name>
</gene>
<feature type="compositionally biased region" description="Basic and acidic residues" evidence="1">
    <location>
        <begin position="273"/>
        <end position="291"/>
    </location>
</feature>
<feature type="compositionally biased region" description="Basic and acidic residues" evidence="1">
    <location>
        <begin position="59"/>
        <end position="78"/>
    </location>
</feature>
<feature type="compositionally biased region" description="Basic and acidic residues" evidence="1">
    <location>
        <begin position="132"/>
        <end position="155"/>
    </location>
</feature>
<evidence type="ECO:0000256" key="1">
    <source>
        <dbReference type="SAM" id="MobiDB-lite"/>
    </source>
</evidence>
<evidence type="ECO:0000313" key="2">
    <source>
        <dbReference type="EMBL" id="KAF1747123.1"/>
    </source>
</evidence>
<dbReference type="KEGG" id="crq:GCK72_023582"/>
<accession>A0A6A5FX50</accession>
<dbReference type="RefSeq" id="XP_003109723.2">
    <property type="nucleotide sequence ID" value="XM_003109675.2"/>
</dbReference>
<evidence type="ECO:0000313" key="3">
    <source>
        <dbReference type="Proteomes" id="UP000483820"/>
    </source>
</evidence>
<feature type="compositionally biased region" description="Acidic residues" evidence="1">
    <location>
        <begin position="106"/>
        <end position="120"/>
    </location>
</feature>